<evidence type="ECO:0000259" key="9">
    <source>
        <dbReference type="PROSITE" id="PS50885"/>
    </source>
</evidence>
<proteinExistence type="inferred from homology"/>
<feature type="transmembrane region" description="Helical" evidence="7">
    <location>
        <begin position="58"/>
        <end position="80"/>
    </location>
</feature>
<name>A0A1I2U650_9BACL</name>
<feature type="domain" description="Methyl-accepting transducer" evidence="8">
    <location>
        <begin position="152"/>
        <end position="388"/>
    </location>
</feature>
<dbReference type="EMBL" id="FOOY01000019">
    <property type="protein sequence ID" value="SFG72592.1"/>
    <property type="molecule type" value="Genomic_DNA"/>
</dbReference>
<evidence type="ECO:0000256" key="7">
    <source>
        <dbReference type="SAM" id="Phobius"/>
    </source>
</evidence>
<evidence type="ECO:0000313" key="10">
    <source>
        <dbReference type="EMBL" id="SFG72592.1"/>
    </source>
</evidence>
<evidence type="ECO:0000256" key="4">
    <source>
        <dbReference type="ARBA" id="ARBA00023224"/>
    </source>
</evidence>
<feature type="domain" description="HAMP" evidence="9">
    <location>
        <begin position="85"/>
        <end position="133"/>
    </location>
</feature>
<sequence>MTGLGLKGWIGMALKKKKAEGSLNSRRFNLQSLYFVMFFIGALCVAAAFYFLGTVQMVLPAVAAAIVLLVVGGIALRFIFIGYNKRVHKLRIAVGRAETGDMSVIVKDSENDELARLAEGINHMIRMNHSVIESMSEVSDKVNDASQTLVSSVEEHTASSNEIGSTMTEIAAGASDQAELMVKNKEATDQLKERMGSITEQTSLMKQGAEQLAEVSERNQESVIKLRDHSVRTISTTADIIDAIASLDSRSKNVGKIIETVSEIAGQTNLLALNAAIEAARAGEQGKGFAVVADEVRKLSEQTDRALKEISDLMNGIRTDTESTVAFAGKTSKVLEEQFVVVSDFEKASKRIAQAVSDNQDRISQISSSINDMAERTQEIKEHIDGITQISEQTAAGTQQVTASIEEQTAGMEHLTTLASDLEADAGIIRQALKGYTLS</sequence>
<feature type="transmembrane region" description="Helical" evidence="7">
    <location>
        <begin position="33"/>
        <end position="52"/>
    </location>
</feature>
<dbReference type="InterPro" id="IPR003660">
    <property type="entry name" value="HAMP_dom"/>
</dbReference>
<keyword evidence="3 7" id="KW-0472">Membrane</keyword>
<comment type="similarity">
    <text evidence="5">Belongs to the methyl-accepting chemotaxis (MCP) protein family.</text>
</comment>
<organism evidence="10 11">
    <name type="scientific">Sporolactobacillus nakayamae</name>
    <dbReference type="NCBI Taxonomy" id="269670"/>
    <lineage>
        <taxon>Bacteria</taxon>
        <taxon>Bacillati</taxon>
        <taxon>Bacillota</taxon>
        <taxon>Bacilli</taxon>
        <taxon>Bacillales</taxon>
        <taxon>Sporolactobacillaceae</taxon>
        <taxon>Sporolactobacillus</taxon>
    </lineage>
</organism>
<protein>
    <submittedName>
        <fullName evidence="10">Methyl-accepting chemotaxis protein</fullName>
    </submittedName>
</protein>
<comment type="subcellular location">
    <subcellularLocation>
        <location evidence="1">Cell membrane</location>
    </subcellularLocation>
</comment>
<evidence type="ECO:0000313" key="11">
    <source>
        <dbReference type="Proteomes" id="UP000198752"/>
    </source>
</evidence>
<keyword evidence="2" id="KW-1003">Cell membrane</keyword>
<dbReference type="Pfam" id="PF00672">
    <property type="entry name" value="HAMP"/>
    <property type="match status" value="1"/>
</dbReference>
<evidence type="ECO:0000256" key="3">
    <source>
        <dbReference type="ARBA" id="ARBA00023136"/>
    </source>
</evidence>
<dbReference type="GO" id="GO:0007165">
    <property type="term" value="P:signal transduction"/>
    <property type="evidence" value="ECO:0007669"/>
    <property type="project" value="UniProtKB-KW"/>
</dbReference>
<evidence type="ECO:0000256" key="6">
    <source>
        <dbReference type="PROSITE-ProRule" id="PRU00284"/>
    </source>
</evidence>
<evidence type="ECO:0000256" key="1">
    <source>
        <dbReference type="ARBA" id="ARBA00004236"/>
    </source>
</evidence>
<dbReference type="PROSITE" id="PS50885">
    <property type="entry name" value="HAMP"/>
    <property type="match status" value="1"/>
</dbReference>
<dbReference type="PANTHER" id="PTHR32089">
    <property type="entry name" value="METHYL-ACCEPTING CHEMOTAXIS PROTEIN MCPB"/>
    <property type="match status" value="1"/>
</dbReference>
<dbReference type="CDD" id="cd06225">
    <property type="entry name" value="HAMP"/>
    <property type="match status" value="1"/>
</dbReference>
<dbReference type="Proteomes" id="UP000198752">
    <property type="component" value="Unassembled WGS sequence"/>
</dbReference>
<dbReference type="GO" id="GO:0005886">
    <property type="term" value="C:plasma membrane"/>
    <property type="evidence" value="ECO:0007669"/>
    <property type="project" value="UniProtKB-SubCell"/>
</dbReference>
<dbReference type="STRING" id="269670.SAMN02982927_02565"/>
<dbReference type="AlphaFoldDB" id="A0A1I2U650"/>
<dbReference type="PROSITE" id="PS50111">
    <property type="entry name" value="CHEMOTAXIS_TRANSDUC_2"/>
    <property type="match status" value="1"/>
</dbReference>
<evidence type="ECO:0000256" key="5">
    <source>
        <dbReference type="ARBA" id="ARBA00029447"/>
    </source>
</evidence>
<dbReference type="InterPro" id="IPR004090">
    <property type="entry name" value="Chemotax_Me-accpt_rcpt"/>
</dbReference>
<dbReference type="GO" id="GO:0006935">
    <property type="term" value="P:chemotaxis"/>
    <property type="evidence" value="ECO:0007669"/>
    <property type="project" value="InterPro"/>
</dbReference>
<dbReference type="InterPro" id="IPR004089">
    <property type="entry name" value="MCPsignal_dom"/>
</dbReference>
<reference evidence="11" key="1">
    <citation type="submission" date="2016-10" db="EMBL/GenBank/DDBJ databases">
        <authorList>
            <person name="Varghese N."/>
            <person name="Submissions S."/>
        </authorList>
    </citation>
    <scope>NUCLEOTIDE SEQUENCE [LARGE SCALE GENOMIC DNA]</scope>
    <source>
        <strain evidence="11">ATCC 700379</strain>
    </source>
</reference>
<evidence type="ECO:0000256" key="2">
    <source>
        <dbReference type="ARBA" id="ARBA00022475"/>
    </source>
</evidence>
<keyword evidence="11" id="KW-1185">Reference proteome</keyword>
<dbReference type="Gene3D" id="1.10.287.950">
    <property type="entry name" value="Methyl-accepting chemotaxis protein"/>
    <property type="match status" value="1"/>
</dbReference>
<accession>A0A1I2U650</accession>
<gene>
    <name evidence="10" type="ORF">SAMN02982927_02565</name>
</gene>
<dbReference type="SUPFAM" id="SSF58104">
    <property type="entry name" value="Methyl-accepting chemotaxis protein (MCP) signaling domain"/>
    <property type="match status" value="1"/>
</dbReference>
<dbReference type="GO" id="GO:0004888">
    <property type="term" value="F:transmembrane signaling receptor activity"/>
    <property type="evidence" value="ECO:0007669"/>
    <property type="project" value="InterPro"/>
</dbReference>
<keyword evidence="4 6" id="KW-0807">Transducer</keyword>
<dbReference type="Pfam" id="PF00015">
    <property type="entry name" value="MCPsignal"/>
    <property type="match status" value="1"/>
</dbReference>
<dbReference type="SMART" id="SM00283">
    <property type="entry name" value="MA"/>
    <property type="match status" value="1"/>
</dbReference>
<keyword evidence="7" id="KW-0812">Transmembrane</keyword>
<evidence type="ECO:0000259" key="8">
    <source>
        <dbReference type="PROSITE" id="PS50111"/>
    </source>
</evidence>
<dbReference type="PANTHER" id="PTHR32089:SF112">
    <property type="entry name" value="LYSOZYME-LIKE PROTEIN-RELATED"/>
    <property type="match status" value="1"/>
</dbReference>
<dbReference type="PRINTS" id="PR00260">
    <property type="entry name" value="CHEMTRNSDUCR"/>
</dbReference>
<keyword evidence="7" id="KW-1133">Transmembrane helix</keyword>